<reference evidence="2 3" key="1">
    <citation type="submission" date="2021-03" db="EMBL/GenBank/DDBJ databases">
        <title>Novel species identification of genus Shewanella.</title>
        <authorList>
            <person name="Liu G."/>
            <person name="Zhang Q."/>
        </authorList>
    </citation>
    <scope>NUCLEOTIDE SEQUENCE [LARGE SCALE GENOMIC DNA]</scope>
    <source>
        <strain evidence="2 3">FJAT-51800</strain>
    </source>
</reference>
<proteinExistence type="predicted"/>
<dbReference type="SUPFAM" id="SSF50475">
    <property type="entry name" value="FMN-binding split barrel"/>
    <property type="match status" value="1"/>
</dbReference>
<dbReference type="InterPro" id="IPR002563">
    <property type="entry name" value="Flavin_Rdtase-like_dom"/>
</dbReference>
<dbReference type="EMBL" id="CP071503">
    <property type="protein sequence ID" value="QSX33552.1"/>
    <property type="molecule type" value="Genomic_DNA"/>
</dbReference>
<name>A0ABX7QQ04_9GAMM</name>
<evidence type="ECO:0000259" key="1">
    <source>
        <dbReference type="SMART" id="SM00903"/>
    </source>
</evidence>
<accession>A0ABX7QQ04</accession>
<gene>
    <name evidence="2" type="ORF">JYB87_17880</name>
</gene>
<feature type="domain" description="Flavin reductase like" evidence="1">
    <location>
        <begin position="23"/>
        <end position="176"/>
    </location>
</feature>
<dbReference type="Proteomes" id="UP000662770">
    <property type="component" value="Chromosome"/>
</dbReference>
<dbReference type="RefSeq" id="WP_207354771.1">
    <property type="nucleotide sequence ID" value="NZ_CP071503.1"/>
</dbReference>
<organism evidence="2 3">
    <name type="scientific">Shewanella avicenniae</name>
    <dbReference type="NCBI Taxonomy" id="2814294"/>
    <lineage>
        <taxon>Bacteria</taxon>
        <taxon>Pseudomonadati</taxon>
        <taxon>Pseudomonadota</taxon>
        <taxon>Gammaproteobacteria</taxon>
        <taxon>Alteromonadales</taxon>
        <taxon>Shewanellaceae</taxon>
        <taxon>Shewanella</taxon>
    </lineage>
</organism>
<protein>
    <submittedName>
        <fullName evidence="2">Flavin reductase family protein</fullName>
    </submittedName>
</protein>
<evidence type="ECO:0000313" key="2">
    <source>
        <dbReference type="EMBL" id="QSX33552.1"/>
    </source>
</evidence>
<sequence>MSSQFHFYQPKQDHGLLHNPLKSIIAPRPIGWISSCNAAGVANLAPYSFFNVFADSPPIIGFCSSGWKDSVANIEQTGEFCWNLATKPLAQQMNISCADVANTVDEFELAGLAKAPSQLVNVPRVAASPASFECKLTQLIRLETADKQLMDNWLVLGEVVGVHIDKTFIKDGVYQTIAAEPILRAGGPTSYFGVSAETEFHMTRPSIRDIAP</sequence>
<dbReference type="PANTHER" id="PTHR43812">
    <property type="entry name" value="BLR2425 PROTEIN"/>
    <property type="match status" value="1"/>
</dbReference>
<dbReference type="PANTHER" id="PTHR43812:SF2">
    <property type="entry name" value="FLAVIN REDUCTASE LIKE DOMAIN-CONTAINING PROTEIN"/>
    <property type="match status" value="1"/>
</dbReference>
<dbReference type="Pfam" id="PF01613">
    <property type="entry name" value="Flavin_Reduct"/>
    <property type="match status" value="1"/>
</dbReference>
<dbReference type="SMART" id="SM00903">
    <property type="entry name" value="Flavin_Reduct"/>
    <property type="match status" value="1"/>
</dbReference>
<dbReference type="Gene3D" id="2.30.110.10">
    <property type="entry name" value="Electron Transport, Fmn-binding Protein, Chain A"/>
    <property type="match status" value="1"/>
</dbReference>
<keyword evidence="3" id="KW-1185">Reference proteome</keyword>
<evidence type="ECO:0000313" key="3">
    <source>
        <dbReference type="Proteomes" id="UP000662770"/>
    </source>
</evidence>
<dbReference type="InterPro" id="IPR012349">
    <property type="entry name" value="Split_barrel_FMN-bd"/>
</dbReference>